<feature type="domain" description="HTH myb-type" evidence="8">
    <location>
        <begin position="404"/>
        <end position="459"/>
    </location>
</feature>
<keyword evidence="3" id="KW-0238">DNA-binding</keyword>
<dbReference type="SMART" id="SM00717">
    <property type="entry name" value="SANT"/>
    <property type="match status" value="5"/>
</dbReference>
<evidence type="ECO:0000256" key="3">
    <source>
        <dbReference type="ARBA" id="ARBA00023125"/>
    </source>
</evidence>
<feature type="chain" id="PRO_5036443351" evidence="6">
    <location>
        <begin position="20"/>
        <end position="942"/>
    </location>
</feature>
<dbReference type="PANTHER" id="PTHR46621:SF1">
    <property type="entry name" value="SNRNA-ACTIVATING PROTEIN COMPLEX SUBUNIT 4"/>
    <property type="match status" value="1"/>
</dbReference>
<dbReference type="GO" id="GO:0000978">
    <property type="term" value="F:RNA polymerase II cis-regulatory region sequence-specific DNA binding"/>
    <property type="evidence" value="ECO:0007669"/>
    <property type="project" value="TreeGrafter"/>
</dbReference>
<dbReference type="InterPro" id="IPR017930">
    <property type="entry name" value="Myb_dom"/>
</dbReference>
<keyword evidence="5" id="KW-0539">Nucleus</keyword>
<keyword evidence="2" id="KW-0805">Transcription regulation</keyword>
<dbReference type="PROSITE" id="PS50090">
    <property type="entry name" value="MYB_LIKE"/>
    <property type="match status" value="5"/>
</dbReference>
<evidence type="ECO:0000259" key="7">
    <source>
        <dbReference type="PROSITE" id="PS50090"/>
    </source>
</evidence>
<dbReference type="AlphaFoldDB" id="A0A8X6N7Y2"/>
<evidence type="ECO:0000256" key="4">
    <source>
        <dbReference type="ARBA" id="ARBA00023163"/>
    </source>
</evidence>
<evidence type="ECO:0000313" key="9">
    <source>
        <dbReference type="EMBL" id="GFS98337.1"/>
    </source>
</evidence>
<feature type="domain" description="Myb-like" evidence="7">
    <location>
        <begin position="353"/>
        <end position="403"/>
    </location>
</feature>
<evidence type="ECO:0000256" key="2">
    <source>
        <dbReference type="ARBA" id="ARBA00023015"/>
    </source>
</evidence>
<proteinExistence type="predicted"/>
<feature type="domain" description="HTH myb-type" evidence="8">
    <location>
        <begin position="353"/>
        <end position="398"/>
    </location>
</feature>
<dbReference type="CDD" id="cd00167">
    <property type="entry name" value="SANT"/>
    <property type="match status" value="3"/>
</dbReference>
<feature type="domain" description="Myb-like" evidence="7">
    <location>
        <begin position="250"/>
        <end position="297"/>
    </location>
</feature>
<feature type="domain" description="Myb-like" evidence="7">
    <location>
        <begin position="181"/>
        <end position="244"/>
    </location>
</feature>
<dbReference type="OrthoDB" id="6512202at2759"/>
<evidence type="ECO:0000256" key="5">
    <source>
        <dbReference type="ARBA" id="ARBA00023242"/>
    </source>
</evidence>
<evidence type="ECO:0000256" key="1">
    <source>
        <dbReference type="ARBA" id="ARBA00004123"/>
    </source>
</evidence>
<sequence length="942" mass="109921">MFLSVFFFNLNVITKRCFGLLVDFICKIEVYSSNADVKVKCLSVNQDLRKKLAQSCKVLFAAEEKNQAKKKKLETLRKETEASANGYDGKIRKSKPISLFAAPYFRDVKEMCPPDNEDTLAKLRCHDVTAYLQPPRPWIKIELDELKKGVVENAANYIMKQHRIKLEYYRQRLKTDTNLVGSERKKIKFLWSETKEIIKAIRKQPSEDIINKAKGHIDWMEIAATYLKGDRSDEECEAIWNNYACFTISKQPFTPEEDARLVQMAKDYNGRNWDTIAEKMQTGRSAIQCFERYQTCLNKALIKKYWTPKEDARLMEVVEMHRIGNFIPWNKVSSYMEGRERHQIINRYERTINKEIKRTPWTKGEDAMLLACVSKFGSQWSKMKQFFPGRNTYTLRERYVNILDPSIKCVSWTKKEDKKLFNLVKKYGFGKWSKISKELGGRTDNNCLSRAKYLGINEQTSFENGEKSDDSLVADDLKPNLKTMRWSHKSRFNIQVAARKTLQDALEKITPTIDENIDCEDLNLSSISIGALKELHKELTENENIINKKVWKPRYLSFDGVNKRDFSKSRKRRKLKIESETEEEIDEQELPKCSKRRRKKSYTETGIEIKEEREHEMDEYVHHDEEKFDVCEKGWLHKILLDKIKEESSLIRMPSYTKRIDLNSRESAECFIYEAYLKQKMMCSRTLGEEDMNCIFRGNDYNVSLADIVNHFVQPSISENNPMMILPPNWTTLTGMDMIQVTDSNLRRTATFVDHNKAYIGYLIGYKKDGPKCIKCCNAENAKTCKETFDVVVNAMKSCLIVPDEEMKTAAMVETRQSDVQVKDCCCEELSNSTDAIHLLTNRFISLFLWPFLLATLNITAKQEELIFTKRPVLKYEKIKNFKKSPGIVKRKPKNNIKTKIYFPSSTSTLRRSQRSCVLQRKSFNFTNSTDENETTENSAEE</sequence>
<accession>A0A8X6N7Y2</accession>
<dbReference type="GO" id="GO:0019185">
    <property type="term" value="C:snRNA-activating protein complex"/>
    <property type="evidence" value="ECO:0007669"/>
    <property type="project" value="TreeGrafter"/>
</dbReference>
<dbReference type="GO" id="GO:0042795">
    <property type="term" value="P:snRNA transcription by RNA polymerase II"/>
    <property type="evidence" value="ECO:0007669"/>
    <property type="project" value="TreeGrafter"/>
</dbReference>
<evidence type="ECO:0000256" key="6">
    <source>
        <dbReference type="SAM" id="SignalP"/>
    </source>
</evidence>
<dbReference type="InterPro" id="IPR001005">
    <property type="entry name" value="SANT/Myb"/>
</dbReference>
<comment type="caution">
    <text evidence="9">The sequence shown here is derived from an EMBL/GenBank/DDBJ whole genome shotgun (WGS) entry which is preliminary data.</text>
</comment>
<organism evidence="9 10">
    <name type="scientific">Nephila pilipes</name>
    <name type="common">Giant wood spider</name>
    <name type="synonym">Nephila maculata</name>
    <dbReference type="NCBI Taxonomy" id="299642"/>
    <lineage>
        <taxon>Eukaryota</taxon>
        <taxon>Metazoa</taxon>
        <taxon>Ecdysozoa</taxon>
        <taxon>Arthropoda</taxon>
        <taxon>Chelicerata</taxon>
        <taxon>Arachnida</taxon>
        <taxon>Araneae</taxon>
        <taxon>Araneomorphae</taxon>
        <taxon>Entelegynae</taxon>
        <taxon>Araneoidea</taxon>
        <taxon>Nephilidae</taxon>
        <taxon>Nephila</taxon>
    </lineage>
</organism>
<dbReference type="Gene3D" id="1.10.10.60">
    <property type="entry name" value="Homeodomain-like"/>
    <property type="match status" value="4"/>
</dbReference>
<dbReference type="GO" id="GO:0001006">
    <property type="term" value="F:RNA polymerase III type 3 promoter sequence-specific DNA binding"/>
    <property type="evidence" value="ECO:0007669"/>
    <property type="project" value="TreeGrafter"/>
</dbReference>
<feature type="domain" description="Myb-like" evidence="7">
    <location>
        <begin position="298"/>
        <end position="352"/>
    </location>
</feature>
<evidence type="ECO:0000313" key="10">
    <source>
        <dbReference type="Proteomes" id="UP000887013"/>
    </source>
</evidence>
<comment type="subcellular location">
    <subcellularLocation>
        <location evidence="1">Nucleus</location>
    </subcellularLocation>
</comment>
<dbReference type="Pfam" id="PF00249">
    <property type="entry name" value="Myb_DNA-binding"/>
    <property type="match status" value="2"/>
</dbReference>
<feature type="signal peptide" evidence="6">
    <location>
        <begin position="1"/>
        <end position="19"/>
    </location>
</feature>
<gene>
    <name evidence="9" type="primary">MYBL1</name>
    <name evidence="9" type="ORF">NPIL_588781</name>
</gene>
<dbReference type="Proteomes" id="UP000887013">
    <property type="component" value="Unassembled WGS sequence"/>
</dbReference>
<feature type="domain" description="HTH myb-type" evidence="8">
    <location>
        <begin position="247"/>
        <end position="301"/>
    </location>
</feature>
<keyword evidence="6" id="KW-0732">Signal</keyword>
<evidence type="ECO:0000259" key="8">
    <source>
        <dbReference type="PROSITE" id="PS51294"/>
    </source>
</evidence>
<keyword evidence="10" id="KW-1185">Reference proteome</keyword>
<keyword evidence="4" id="KW-0804">Transcription</keyword>
<dbReference type="GO" id="GO:0005634">
    <property type="term" value="C:nucleus"/>
    <property type="evidence" value="ECO:0007669"/>
    <property type="project" value="UniProtKB-SubCell"/>
</dbReference>
<protein>
    <submittedName>
        <fullName evidence="9">Myb-related protein A</fullName>
    </submittedName>
</protein>
<dbReference type="GO" id="GO:0042796">
    <property type="term" value="P:snRNA transcription by RNA polymerase III"/>
    <property type="evidence" value="ECO:0007669"/>
    <property type="project" value="TreeGrafter"/>
</dbReference>
<dbReference type="InterPro" id="IPR051575">
    <property type="entry name" value="Myb-like_DNA-bd"/>
</dbReference>
<dbReference type="Pfam" id="PF13921">
    <property type="entry name" value="Myb_DNA-bind_6"/>
    <property type="match status" value="1"/>
</dbReference>
<dbReference type="SUPFAM" id="SSF46689">
    <property type="entry name" value="Homeodomain-like"/>
    <property type="match status" value="3"/>
</dbReference>
<dbReference type="EMBL" id="BMAW01006315">
    <property type="protein sequence ID" value="GFS98337.1"/>
    <property type="molecule type" value="Genomic_DNA"/>
</dbReference>
<reference evidence="9" key="1">
    <citation type="submission" date="2020-08" db="EMBL/GenBank/DDBJ databases">
        <title>Multicomponent nature underlies the extraordinary mechanical properties of spider dragline silk.</title>
        <authorList>
            <person name="Kono N."/>
            <person name="Nakamura H."/>
            <person name="Mori M."/>
            <person name="Yoshida Y."/>
            <person name="Ohtoshi R."/>
            <person name="Malay A.D."/>
            <person name="Moran D.A.P."/>
            <person name="Tomita M."/>
            <person name="Numata K."/>
            <person name="Arakawa K."/>
        </authorList>
    </citation>
    <scope>NUCLEOTIDE SEQUENCE</scope>
</reference>
<name>A0A8X6N7Y2_NEPPI</name>
<feature type="domain" description="Myb-like" evidence="7">
    <location>
        <begin position="404"/>
        <end position="450"/>
    </location>
</feature>
<dbReference type="InterPro" id="IPR009057">
    <property type="entry name" value="Homeodomain-like_sf"/>
</dbReference>
<dbReference type="PROSITE" id="PS51294">
    <property type="entry name" value="HTH_MYB"/>
    <property type="match status" value="3"/>
</dbReference>
<dbReference type="PANTHER" id="PTHR46621">
    <property type="entry name" value="SNRNA-ACTIVATING PROTEIN COMPLEX SUBUNIT 4"/>
    <property type="match status" value="1"/>
</dbReference>